<reference evidence="1 2" key="1">
    <citation type="submission" date="2007-06" db="EMBL/GenBank/DDBJ databases">
        <authorList>
            <person name="Shimkets L."/>
            <person name="Ferriera S."/>
            <person name="Johnson J."/>
            <person name="Kravitz S."/>
            <person name="Beeson K."/>
            <person name="Sutton G."/>
            <person name="Rogers Y.-H."/>
            <person name="Friedman R."/>
            <person name="Frazier M."/>
            <person name="Venter J.C."/>
        </authorList>
    </citation>
    <scope>NUCLEOTIDE SEQUENCE [LARGE SCALE GENOMIC DNA]</scope>
    <source>
        <strain evidence="1 2">SIR-1</strain>
    </source>
</reference>
<dbReference type="eggNOG" id="COG3292">
    <property type="taxonomic scope" value="Bacteria"/>
</dbReference>
<dbReference type="RefSeq" id="WP_006971550.1">
    <property type="nucleotide sequence ID" value="NZ_ABCS01000021.1"/>
</dbReference>
<keyword evidence="1" id="KW-0808">Transferase</keyword>
<dbReference type="Proteomes" id="UP000005801">
    <property type="component" value="Unassembled WGS sequence"/>
</dbReference>
<protein>
    <submittedName>
        <fullName evidence="1">Sensor histidine kinase/response regulator</fullName>
    </submittedName>
</protein>
<gene>
    <name evidence="1" type="ORF">PPSIR1_03713</name>
</gene>
<dbReference type="EMBL" id="ABCS01000021">
    <property type="protein sequence ID" value="EDM79213.1"/>
    <property type="molecule type" value="Genomic_DNA"/>
</dbReference>
<dbReference type="OrthoDB" id="9797097at2"/>
<organism evidence="1 2">
    <name type="scientific">Plesiocystis pacifica SIR-1</name>
    <dbReference type="NCBI Taxonomy" id="391625"/>
    <lineage>
        <taxon>Bacteria</taxon>
        <taxon>Pseudomonadati</taxon>
        <taxon>Myxococcota</taxon>
        <taxon>Polyangia</taxon>
        <taxon>Nannocystales</taxon>
        <taxon>Nannocystaceae</taxon>
        <taxon>Plesiocystis</taxon>
    </lineage>
</organism>
<sequence length="608" mass="64803">MSVAAVSALLVLAANPQLDAVHTATRRVHGCAALPNFEGQSEAQSEGPPARFAAATEGGLLILDDDGRPLARPLTELDGLPGTRVRVATPRAGHADQLWVGTETGLARVQVDGQRLRVRQRFASAPVRSVVEHAGETYVGTWDAGVLVVDGDALRPVPLPDTQQPWGAQAQRVTALLSRGDALLAATAGAGVWQVEDGRRSLAPDLEQLGHGTDWVWSLATHDGAVYAGTLVGVVRLDGARSRTFGTQDARALASVDGRLLVASPDAGLADVHPVDDTLELPPQLRAVNGLDTLGGRTCVATDEGLWLREADGDWRRLLDAGLPSGDVTDLLRVGSGEHARLYVSTFDRGVHVLEDGRWRALDPRPGTAAAIDPQANALAAHDGSIFVATARGLYRVDDDSKTKDAAERWTKKRGLPHDNVLSLTTLRDGNLLVGTHAGAVLLDDAGELRSLGTRSRRWAVWAVAEGEAEGEYWLGTTQGLIHWLPNGRWVHLSMLSDHLRDNWVTALTWGEDGSLYVGTYAGGVDRLVQTEKGWTSEALGGGRINPGGLSFVDGTLHAATMKGVLAHEGGRWRTLQGVTPFEDATVVLPDAEGVWFASRRGLAHRAE</sequence>
<accession>A6G4A1</accession>
<name>A6G4A1_9BACT</name>
<dbReference type="GO" id="GO:0016301">
    <property type="term" value="F:kinase activity"/>
    <property type="evidence" value="ECO:0007669"/>
    <property type="project" value="UniProtKB-KW"/>
</dbReference>
<comment type="caution">
    <text evidence="1">The sequence shown here is derived from an EMBL/GenBank/DDBJ whole genome shotgun (WGS) entry which is preliminary data.</text>
</comment>
<keyword evidence="1" id="KW-0418">Kinase</keyword>
<keyword evidence="2" id="KW-1185">Reference proteome</keyword>
<dbReference type="InterPro" id="IPR015943">
    <property type="entry name" value="WD40/YVTN_repeat-like_dom_sf"/>
</dbReference>
<evidence type="ECO:0000313" key="1">
    <source>
        <dbReference type="EMBL" id="EDM79213.1"/>
    </source>
</evidence>
<evidence type="ECO:0000313" key="2">
    <source>
        <dbReference type="Proteomes" id="UP000005801"/>
    </source>
</evidence>
<dbReference type="SUPFAM" id="SSF63829">
    <property type="entry name" value="Calcium-dependent phosphotriesterase"/>
    <property type="match status" value="1"/>
</dbReference>
<proteinExistence type="predicted"/>
<dbReference type="Gene3D" id="2.130.10.10">
    <property type="entry name" value="YVTN repeat-like/Quinoprotein amine dehydrogenase"/>
    <property type="match status" value="3"/>
</dbReference>
<dbReference type="AlphaFoldDB" id="A6G4A1"/>
<dbReference type="STRING" id="391625.PPSIR1_03713"/>